<gene>
    <name evidence="4" type="ORF">PXEA_LOCUS18947</name>
</gene>
<feature type="repeat" description="TPR" evidence="2">
    <location>
        <begin position="119"/>
        <end position="152"/>
    </location>
</feature>
<feature type="domain" description="PPP" evidence="3">
    <location>
        <begin position="159"/>
        <end position="261"/>
    </location>
</feature>
<evidence type="ECO:0000256" key="1">
    <source>
        <dbReference type="ARBA" id="ARBA00022803"/>
    </source>
</evidence>
<dbReference type="InterPro" id="IPR011990">
    <property type="entry name" value="TPR-like_helical_dom_sf"/>
</dbReference>
<dbReference type="GO" id="GO:0101031">
    <property type="term" value="C:protein folding chaperone complex"/>
    <property type="evidence" value="ECO:0007669"/>
    <property type="project" value="TreeGrafter"/>
</dbReference>
<dbReference type="InterPro" id="IPR013235">
    <property type="entry name" value="PPP_dom"/>
</dbReference>
<protein>
    <recommendedName>
        <fullName evidence="3">PPP domain-containing protein</fullName>
    </recommendedName>
</protein>
<dbReference type="Gene3D" id="3.60.21.10">
    <property type="match status" value="1"/>
</dbReference>
<sequence length="268" mass="30200">MESNMFVHFLENLCNSALLTCSLHAPEFVFPPPLVVITSELRMTFDDLHEKAEACKAEANSYFKAGDFDKAIASYTKAIEHEESAIYYANRSLAYLKTECFGYALNDASKAIELDNTYIKGYYRKASANMALGKFREAQDDFEAVVRVAPGDKDARVKLTECQKIARLKAFAKAIAVDEKASLIDTVDLSSIIVEPSYDGPHLERRESPTNDESYSYIVTESFMLALLECYKKQKHLHKKYALLILREIRNILIGLPSLVEIDVPDVS</sequence>
<accession>A0A448X1E2</accession>
<dbReference type="PANTHER" id="PTHR46423">
    <property type="entry name" value="RNA POLYMERASE II-ASSOCIATED PROTEIN 3"/>
    <property type="match status" value="1"/>
</dbReference>
<keyword evidence="5" id="KW-1185">Reference proteome</keyword>
<dbReference type="PROSITE" id="PS50005">
    <property type="entry name" value="TPR"/>
    <property type="match status" value="2"/>
</dbReference>
<dbReference type="Pfam" id="PF13181">
    <property type="entry name" value="TPR_8"/>
    <property type="match status" value="1"/>
</dbReference>
<name>A0A448X1E2_9PLAT</name>
<evidence type="ECO:0000256" key="2">
    <source>
        <dbReference type="PROSITE-ProRule" id="PRU00339"/>
    </source>
</evidence>
<organism evidence="4 5">
    <name type="scientific">Protopolystoma xenopodis</name>
    <dbReference type="NCBI Taxonomy" id="117903"/>
    <lineage>
        <taxon>Eukaryota</taxon>
        <taxon>Metazoa</taxon>
        <taxon>Spiralia</taxon>
        <taxon>Lophotrochozoa</taxon>
        <taxon>Platyhelminthes</taxon>
        <taxon>Monogenea</taxon>
        <taxon>Polyopisthocotylea</taxon>
        <taxon>Polystomatidea</taxon>
        <taxon>Polystomatidae</taxon>
        <taxon>Protopolystoma</taxon>
    </lineage>
</organism>
<evidence type="ECO:0000313" key="4">
    <source>
        <dbReference type="EMBL" id="VEL25507.1"/>
    </source>
</evidence>
<dbReference type="PANTHER" id="PTHR46423:SF1">
    <property type="entry name" value="RNA POLYMERASE II-ASSOCIATED PROTEIN 3"/>
    <property type="match status" value="1"/>
</dbReference>
<dbReference type="SMART" id="SM00028">
    <property type="entry name" value="TPR"/>
    <property type="match status" value="3"/>
</dbReference>
<reference evidence="4" key="1">
    <citation type="submission" date="2018-11" db="EMBL/GenBank/DDBJ databases">
        <authorList>
            <consortium name="Pathogen Informatics"/>
        </authorList>
    </citation>
    <scope>NUCLEOTIDE SEQUENCE</scope>
</reference>
<dbReference type="Pfam" id="PF00515">
    <property type="entry name" value="TPR_1"/>
    <property type="match status" value="1"/>
</dbReference>
<dbReference type="AlphaFoldDB" id="A0A448X1E2"/>
<dbReference type="InterPro" id="IPR051966">
    <property type="entry name" value="RPAP3"/>
</dbReference>
<dbReference type="GO" id="GO:0016791">
    <property type="term" value="F:phosphatase activity"/>
    <property type="evidence" value="ECO:0007669"/>
    <property type="project" value="UniProtKB-ARBA"/>
</dbReference>
<dbReference type="EMBL" id="CAAALY010074449">
    <property type="protein sequence ID" value="VEL25507.1"/>
    <property type="molecule type" value="Genomic_DNA"/>
</dbReference>
<dbReference type="Pfam" id="PF08321">
    <property type="entry name" value="PPP5"/>
    <property type="match status" value="1"/>
</dbReference>
<dbReference type="InterPro" id="IPR029052">
    <property type="entry name" value="Metallo-depent_PP-like"/>
</dbReference>
<dbReference type="Proteomes" id="UP000784294">
    <property type="component" value="Unassembled WGS sequence"/>
</dbReference>
<dbReference type="InterPro" id="IPR019734">
    <property type="entry name" value="TPR_rpt"/>
</dbReference>
<dbReference type="OrthoDB" id="445564at2759"/>
<keyword evidence="1 2" id="KW-0802">TPR repeat</keyword>
<feature type="repeat" description="TPR" evidence="2">
    <location>
        <begin position="52"/>
        <end position="85"/>
    </location>
</feature>
<evidence type="ECO:0000313" key="5">
    <source>
        <dbReference type="Proteomes" id="UP000784294"/>
    </source>
</evidence>
<comment type="caution">
    <text evidence="4">The sequence shown here is derived from an EMBL/GenBank/DDBJ whole genome shotgun (WGS) entry which is preliminary data.</text>
</comment>
<evidence type="ECO:0000259" key="3">
    <source>
        <dbReference type="Pfam" id="PF08321"/>
    </source>
</evidence>
<dbReference type="SUPFAM" id="SSF48452">
    <property type="entry name" value="TPR-like"/>
    <property type="match status" value="1"/>
</dbReference>
<dbReference type="Gene3D" id="1.25.40.10">
    <property type="entry name" value="Tetratricopeptide repeat domain"/>
    <property type="match status" value="1"/>
</dbReference>
<proteinExistence type="predicted"/>